<keyword evidence="2" id="KW-1185">Reference proteome</keyword>
<sequence length="132" mass="14405">MAAVGLNPMPYLIKARAIKNLSPSFLAAFPAPPDVFPSHPSPFKSILVQSSLSNFVVCLLCAGRPHSLILVGPFTSNLLFLTFDVVYPQDSSSGHLDFVPPSKFHISGYPHSFQVRHQKLSDIPVKDTQMGD</sequence>
<organism evidence="1 2">
    <name type="scientific">Lepeophtheirus salmonis</name>
    <name type="common">Salmon louse</name>
    <name type="synonym">Caligus salmonis</name>
    <dbReference type="NCBI Taxonomy" id="72036"/>
    <lineage>
        <taxon>Eukaryota</taxon>
        <taxon>Metazoa</taxon>
        <taxon>Ecdysozoa</taxon>
        <taxon>Arthropoda</taxon>
        <taxon>Crustacea</taxon>
        <taxon>Multicrustacea</taxon>
        <taxon>Hexanauplia</taxon>
        <taxon>Copepoda</taxon>
        <taxon>Siphonostomatoida</taxon>
        <taxon>Caligidae</taxon>
        <taxon>Lepeophtheirus</taxon>
    </lineage>
</organism>
<name>A0A7R8CGX5_LEPSM</name>
<dbReference type="Proteomes" id="UP000675881">
    <property type="component" value="Chromosome 1"/>
</dbReference>
<proteinExistence type="predicted"/>
<accession>A0A7R8CGX5</accession>
<gene>
    <name evidence="1" type="ORF">LSAA_1177</name>
</gene>
<protein>
    <submittedName>
        <fullName evidence="1">(salmon louse) hypothetical protein</fullName>
    </submittedName>
</protein>
<reference evidence="1" key="1">
    <citation type="submission" date="2021-02" db="EMBL/GenBank/DDBJ databases">
        <authorList>
            <person name="Bekaert M."/>
        </authorList>
    </citation>
    <scope>NUCLEOTIDE SEQUENCE</scope>
    <source>
        <strain evidence="1">IoA-00</strain>
    </source>
</reference>
<evidence type="ECO:0000313" key="1">
    <source>
        <dbReference type="EMBL" id="CAF2774521.1"/>
    </source>
</evidence>
<dbReference type="AlphaFoldDB" id="A0A7R8CGX5"/>
<dbReference type="EMBL" id="HG994580">
    <property type="protein sequence ID" value="CAF2774521.1"/>
    <property type="molecule type" value="Genomic_DNA"/>
</dbReference>
<evidence type="ECO:0000313" key="2">
    <source>
        <dbReference type="Proteomes" id="UP000675881"/>
    </source>
</evidence>